<dbReference type="InterPro" id="IPR052287">
    <property type="entry name" value="NHEJ_factor"/>
</dbReference>
<dbReference type="Pfam" id="PF21928">
    <property type="entry name" value="XLF_CC"/>
    <property type="match status" value="1"/>
</dbReference>
<dbReference type="PANTHER" id="PTHR32235">
    <property type="entry name" value="NON-HOMOLOGOUS END-JOINING FACTOR 1"/>
    <property type="match status" value="1"/>
</dbReference>
<protein>
    <recommendedName>
        <fullName evidence="7">Non-homologous end-joining factor 1</fullName>
    </recommendedName>
</protein>
<name>B8MEG1_TALSN</name>
<dbReference type="InterPro" id="IPR038051">
    <property type="entry name" value="XRCC4-like_N_sf"/>
</dbReference>
<dbReference type="InterPro" id="IPR015381">
    <property type="entry name" value="XLF-like_N"/>
</dbReference>
<gene>
    <name evidence="11" type="ORF">TSTA_016650</name>
</gene>
<feature type="compositionally biased region" description="Basic and acidic residues" evidence="8">
    <location>
        <begin position="331"/>
        <end position="341"/>
    </location>
</feature>
<dbReference type="AlphaFoldDB" id="B8MEG1"/>
<evidence type="ECO:0000256" key="2">
    <source>
        <dbReference type="ARBA" id="ARBA00022763"/>
    </source>
</evidence>
<dbReference type="EMBL" id="EQ962656">
    <property type="protein sequence ID" value="EED16588.1"/>
    <property type="molecule type" value="Genomic_DNA"/>
</dbReference>
<evidence type="ECO:0000256" key="1">
    <source>
        <dbReference type="ARBA" id="ARBA00004123"/>
    </source>
</evidence>
<dbReference type="GeneID" id="8103638"/>
<keyword evidence="5" id="KW-0539">Nucleus</keyword>
<evidence type="ECO:0000256" key="6">
    <source>
        <dbReference type="ARBA" id="ARBA00025747"/>
    </source>
</evidence>
<keyword evidence="4" id="KW-0234">DNA repair</keyword>
<feature type="compositionally biased region" description="Polar residues" evidence="8">
    <location>
        <begin position="250"/>
        <end position="262"/>
    </location>
</feature>
<dbReference type="eggNOG" id="ENOG502SCQK">
    <property type="taxonomic scope" value="Eukaryota"/>
</dbReference>
<evidence type="ECO:0000256" key="3">
    <source>
        <dbReference type="ARBA" id="ARBA00023125"/>
    </source>
</evidence>
<dbReference type="Pfam" id="PF09302">
    <property type="entry name" value="XLF"/>
    <property type="match status" value="1"/>
</dbReference>
<evidence type="ECO:0000259" key="10">
    <source>
        <dbReference type="Pfam" id="PF21928"/>
    </source>
</evidence>
<dbReference type="GO" id="GO:0045027">
    <property type="term" value="F:DNA end binding"/>
    <property type="evidence" value="ECO:0007669"/>
    <property type="project" value="TreeGrafter"/>
</dbReference>
<evidence type="ECO:0000256" key="7">
    <source>
        <dbReference type="ARBA" id="ARBA00044529"/>
    </source>
</evidence>
<dbReference type="VEuPathDB" id="FungiDB:TSTA_016650"/>
<comment type="similarity">
    <text evidence="6">Belongs to the XRCC4-XLF family. XLF subfamily.</text>
</comment>
<proteinExistence type="inferred from homology"/>
<feature type="compositionally biased region" description="Polar residues" evidence="8">
    <location>
        <begin position="531"/>
        <end position="541"/>
    </location>
</feature>
<feature type="compositionally biased region" description="Basic and acidic residues" evidence="8">
    <location>
        <begin position="556"/>
        <end position="585"/>
    </location>
</feature>
<feature type="compositionally biased region" description="Basic and acidic residues" evidence="8">
    <location>
        <begin position="424"/>
        <end position="434"/>
    </location>
</feature>
<evidence type="ECO:0000313" key="12">
    <source>
        <dbReference type="Proteomes" id="UP000001745"/>
    </source>
</evidence>
<dbReference type="OMA" id="IKGVAPF"/>
<dbReference type="InterPro" id="IPR053829">
    <property type="entry name" value="XLF-like_CC"/>
</dbReference>
<reference evidence="12" key="1">
    <citation type="journal article" date="2015" name="Genome Announc.">
        <title>Genome sequence of the AIDS-associated pathogen Penicillium marneffei (ATCC18224) and its near taxonomic relative Talaromyces stipitatus (ATCC10500).</title>
        <authorList>
            <person name="Nierman W.C."/>
            <person name="Fedorova-Abrams N.D."/>
            <person name="Andrianopoulos A."/>
        </authorList>
    </citation>
    <scope>NUCLEOTIDE SEQUENCE [LARGE SCALE GENOMIC DNA]</scope>
    <source>
        <strain evidence="12">ATCC 10500 / CBS 375.48 / QM 6759 / NRRL 1006</strain>
    </source>
</reference>
<feature type="region of interest" description="Disordered" evidence="8">
    <location>
        <begin position="247"/>
        <end position="595"/>
    </location>
</feature>
<dbReference type="GO" id="GO:0032807">
    <property type="term" value="C:DNA ligase IV complex"/>
    <property type="evidence" value="ECO:0007669"/>
    <property type="project" value="TreeGrafter"/>
</dbReference>
<evidence type="ECO:0000256" key="8">
    <source>
        <dbReference type="SAM" id="MobiDB-lite"/>
    </source>
</evidence>
<dbReference type="GO" id="GO:0006303">
    <property type="term" value="P:double-strand break repair via nonhomologous end joining"/>
    <property type="evidence" value="ECO:0007669"/>
    <property type="project" value="TreeGrafter"/>
</dbReference>
<feature type="compositionally biased region" description="Basic and acidic residues" evidence="8">
    <location>
        <begin position="294"/>
        <end position="314"/>
    </location>
</feature>
<evidence type="ECO:0000256" key="4">
    <source>
        <dbReference type="ARBA" id="ARBA00023204"/>
    </source>
</evidence>
<dbReference type="Proteomes" id="UP000001745">
    <property type="component" value="Unassembled WGS sequence"/>
</dbReference>
<feature type="domain" description="XLF-like coiled-coil region" evidence="10">
    <location>
        <begin position="124"/>
        <end position="169"/>
    </location>
</feature>
<feature type="compositionally biased region" description="Basic and acidic residues" evidence="8">
    <location>
        <begin position="446"/>
        <end position="477"/>
    </location>
</feature>
<evidence type="ECO:0000256" key="5">
    <source>
        <dbReference type="ARBA" id="ARBA00023242"/>
    </source>
</evidence>
<dbReference type="Gene3D" id="2.170.210.10">
    <property type="entry name" value="DNA double-strand break repair and VJ recombination XRCC4, N-terminal"/>
    <property type="match status" value="1"/>
</dbReference>
<dbReference type="RefSeq" id="XP_002483822.1">
    <property type="nucleotide sequence ID" value="XM_002483777.1"/>
</dbReference>
<dbReference type="HOGENOM" id="CLU_022898_0_0_1"/>
<feature type="compositionally biased region" description="Acidic residues" evidence="8">
    <location>
        <begin position="284"/>
        <end position="293"/>
    </location>
</feature>
<feature type="compositionally biased region" description="Basic residues" evidence="8">
    <location>
        <begin position="478"/>
        <end position="503"/>
    </location>
</feature>
<dbReference type="PhylomeDB" id="B8MEG1"/>
<feature type="domain" description="XLF-like N-terminal" evidence="9">
    <location>
        <begin position="5"/>
        <end position="122"/>
    </location>
</feature>
<dbReference type="PANTHER" id="PTHR32235:SF1">
    <property type="entry name" value="NON-HOMOLOGOUS END-JOINING FACTOR 1"/>
    <property type="match status" value="1"/>
</dbReference>
<accession>B8MEG1</accession>
<dbReference type="CDD" id="cd22285">
    <property type="entry name" value="HD_XLF_N"/>
    <property type="match status" value="1"/>
</dbReference>
<dbReference type="STRING" id="441959.B8MEG1"/>
<keyword evidence="2" id="KW-0227">DNA damage</keyword>
<dbReference type="InParanoid" id="B8MEG1"/>
<sequence length="595" mass="66578">MSPQWHSLPTRNISVPPLLYRFIYTSQSYDFYLTDLTHIWRENLQHKHILQKAEDTETSIDPSEDANQYDVLMRKIQDALDGAKNTTVAVTSGRRSNSITVSTNTKLPGGLNPLKWSFMLSKEPPSAVTRYLLLPLLKNEKDHEQREQSLLEHIREKDNVLSKIFDKIDPSQLTSMFPGTAGVRHTKLKTSDLIRHIKGATKFEEKKWRGSPAEEDDLGSGLASAYGGTSLDSTNIRDVAWWENLGNGIDSASESPERSQTATKRKNSPPNIYAGGDKQKPADEDLSTEDEDEFQRQETPPHLKRKKDEEDRNPVKSSGSDLGVGTTESDADVKSDDRLDSRTIPVQKGKSPKKVMGRIGAPKAFALGHSRKGAVADETDSDDTPDTPRSRHRIPTPREDHEMYDGTESDSQPERVQTPSPPKTMKDRPTENAPKKKGVLSKIGGKKPEPKRAPSPEPPDKVDLERTPSDKDDDLQQRHLRSQRQSTPKKGKKLGLIGGKKKPQATTRTTSPKHEETDDDLDSGPNKSRKTQMLPSGTPSPHRSVFKSPSPVSCMKKPEPEPELSAEQKADKKREELKRQLDAKSKAPTKKKRKF</sequence>
<keyword evidence="12" id="KW-1185">Reference proteome</keyword>
<comment type="subcellular location">
    <subcellularLocation>
        <location evidence="1">Nucleus</location>
    </subcellularLocation>
</comment>
<evidence type="ECO:0000259" key="9">
    <source>
        <dbReference type="Pfam" id="PF09302"/>
    </source>
</evidence>
<keyword evidence="3" id="KW-0238">DNA-binding</keyword>
<organism evidence="11 12">
    <name type="scientific">Talaromyces stipitatus (strain ATCC 10500 / CBS 375.48 / QM 6759 / NRRL 1006)</name>
    <name type="common">Penicillium stipitatum</name>
    <dbReference type="NCBI Taxonomy" id="441959"/>
    <lineage>
        <taxon>Eukaryota</taxon>
        <taxon>Fungi</taxon>
        <taxon>Dikarya</taxon>
        <taxon>Ascomycota</taxon>
        <taxon>Pezizomycotina</taxon>
        <taxon>Eurotiomycetes</taxon>
        <taxon>Eurotiomycetidae</taxon>
        <taxon>Eurotiales</taxon>
        <taxon>Trichocomaceae</taxon>
        <taxon>Talaromyces</taxon>
        <taxon>Talaromyces sect. Talaromyces</taxon>
    </lineage>
</organism>
<dbReference type="OrthoDB" id="2155935at2759"/>
<evidence type="ECO:0000313" key="11">
    <source>
        <dbReference type="EMBL" id="EED16588.1"/>
    </source>
</evidence>